<dbReference type="AlphaFoldDB" id="W0VAI4"/>
<dbReference type="HOGENOM" id="CLU_009583_14_0_4"/>
<evidence type="ECO:0000256" key="2">
    <source>
        <dbReference type="ARBA" id="ARBA00022679"/>
    </source>
</evidence>
<keyword evidence="1" id="KW-0328">Glycosyltransferase</keyword>
<dbReference type="Pfam" id="PF00534">
    <property type="entry name" value="Glycos_transf_1"/>
    <property type="match status" value="1"/>
</dbReference>
<name>W0VAI4_9BURK</name>
<proteinExistence type="predicted"/>
<dbReference type="STRING" id="1349767.GJA_3989"/>
<dbReference type="Proteomes" id="UP000027604">
    <property type="component" value="Chromosome I"/>
</dbReference>
<dbReference type="InterPro" id="IPR001296">
    <property type="entry name" value="Glyco_trans_1"/>
</dbReference>
<reference evidence="5 6" key="1">
    <citation type="journal article" date="2015" name="Genome Announc.">
        <title>Genome Sequence of Mushroom Soft-Rot Pathogen Janthinobacterium agaricidamnosum.</title>
        <authorList>
            <person name="Graupner K."/>
            <person name="Lackner G."/>
            <person name="Hertweck C."/>
        </authorList>
    </citation>
    <scope>NUCLEOTIDE SEQUENCE [LARGE SCALE GENOMIC DNA]</scope>
    <source>
        <strain evidence="6">NBRC 102515 / DSM 9628</strain>
    </source>
</reference>
<dbReference type="InterPro" id="IPR028098">
    <property type="entry name" value="Glyco_trans_4-like_N"/>
</dbReference>
<gene>
    <name evidence="5" type="ORF">GJA_3989</name>
</gene>
<evidence type="ECO:0000256" key="1">
    <source>
        <dbReference type="ARBA" id="ARBA00022676"/>
    </source>
</evidence>
<feature type="domain" description="Glycosyl transferase family 1" evidence="3">
    <location>
        <begin position="173"/>
        <end position="336"/>
    </location>
</feature>
<accession>W0VAI4</accession>
<dbReference type="PANTHER" id="PTHR12526">
    <property type="entry name" value="GLYCOSYLTRANSFERASE"/>
    <property type="match status" value="1"/>
</dbReference>
<dbReference type="PANTHER" id="PTHR12526:SF510">
    <property type="entry name" value="D-INOSITOL 3-PHOSPHATE GLYCOSYLTRANSFERASE"/>
    <property type="match status" value="1"/>
</dbReference>
<dbReference type="Gene3D" id="3.40.50.2000">
    <property type="entry name" value="Glycogen Phosphorylase B"/>
    <property type="match status" value="2"/>
</dbReference>
<evidence type="ECO:0000259" key="4">
    <source>
        <dbReference type="Pfam" id="PF13579"/>
    </source>
</evidence>
<dbReference type="PATRIC" id="fig|1349767.4.peg.571"/>
<dbReference type="KEGG" id="jag:GJA_3989"/>
<evidence type="ECO:0000313" key="6">
    <source>
        <dbReference type="Proteomes" id="UP000027604"/>
    </source>
</evidence>
<evidence type="ECO:0000313" key="5">
    <source>
        <dbReference type="EMBL" id="CDG84600.1"/>
    </source>
</evidence>
<sequence length="359" mass="39640">MIKVMLLGPSVGAASGVSTHLNQIFQSTLAQDHVLLHFQVGSEGRAESLPHKLLRFFLSPLQFAAALWRHRPDIVHLNTSMVAKSYWRDLVYLLVAKSMRTKVLYQVHGGALPQDFFAGHALRTGLLRRVLRLADSVVLLAQQELHAYRAFEPALVLSVIPNSIALCADPVQKINRGDGPLQLLYLGRLVLEKGVAELVDALALVRAQGVMALLVIAGGGPDEQRLRQRVAELGLQDAVQFAGPVFGEAKQRLWEQADLFGFPTYREGLPYVLLESMAARTPALACPVGGIPDVMQDGVHGFFVPPRDPQALAALILRLDRDRPLLRSMAQAGRERVERHYTVERLAHDFRAIYAGLLK</sequence>
<feature type="domain" description="Glycosyltransferase subfamily 4-like N-terminal" evidence="4">
    <location>
        <begin position="55"/>
        <end position="162"/>
    </location>
</feature>
<keyword evidence="2 5" id="KW-0808">Transferase</keyword>
<organism evidence="5 6">
    <name type="scientific">Janthinobacterium agaricidamnosum NBRC 102515 = DSM 9628</name>
    <dbReference type="NCBI Taxonomy" id="1349767"/>
    <lineage>
        <taxon>Bacteria</taxon>
        <taxon>Pseudomonadati</taxon>
        <taxon>Pseudomonadota</taxon>
        <taxon>Betaproteobacteria</taxon>
        <taxon>Burkholderiales</taxon>
        <taxon>Oxalobacteraceae</taxon>
        <taxon>Janthinobacterium</taxon>
    </lineage>
</organism>
<dbReference type="Pfam" id="PF13579">
    <property type="entry name" value="Glyco_trans_4_4"/>
    <property type="match status" value="1"/>
</dbReference>
<evidence type="ECO:0000259" key="3">
    <source>
        <dbReference type="Pfam" id="PF00534"/>
    </source>
</evidence>
<dbReference type="eggNOG" id="COG0438">
    <property type="taxonomic scope" value="Bacteria"/>
</dbReference>
<protein>
    <submittedName>
        <fullName evidence="5">Glycosyl transferases group 1 family protein</fullName>
    </submittedName>
</protein>
<dbReference type="GO" id="GO:0016757">
    <property type="term" value="F:glycosyltransferase activity"/>
    <property type="evidence" value="ECO:0007669"/>
    <property type="project" value="UniProtKB-KW"/>
</dbReference>
<dbReference type="SUPFAM" id="SSF53756">
    <property type="entry name" value="UDP-Glycosyltransferase/glycogen phosphorylase"/>
    <property type="match status" value="1"/>
</dbReference>
<keyword evidence="6" id="KW-1185">Reference proteome</keyword>
<dbReference type="EMBL" id="HG322949">
    <property type="protein sequence ID" value="CDG84600.1"/>
    <property type="molecule type" value="Genomic_DNA"/>
</dbReference>